<dbReference type="CDD" id="cd04458">
    <property type="entry name" value="CSP_CDS"/>
    <property type="match status" value="1"/>
</dbReference>
<dbReference type="GO" id="GO:0003676">
    <property type="term" value="F:nucleic acid binding"/>
    <property type="evidence" value="ECO:0007669"/>
    <property type="project" value="InterPro"/>
</dbReference>
<dbReference type="AlphaFoldDB" id="A0A7S0ERE0"/>
<feature type="compositionally biased region" description="Low complexity" evidence="1">
    <location>
        <begin position="165"/>
        <end position="177"/>
    </location>
</feature>
<feature type="compositionally biased region" description="Basic and acidic residues" evidence="1">
    <location>
        <begin position="94"/>
        <end position="114"/>
    </location>
</feature>
<feature type="region of interest" description="Disordered" evidence="1">
    <location>
        <begin position="64"/>
        <end position="193"/>
    </location>
</feature>
<feature type="domain" description="CSD" evidence="2">
    <location>
        <begin position="8"/>
        <end position="76"/>
    </location>
</feature>
<dbReference type="PRINTS" id="PR00050">
    <property type="entry name" value="COLDSHOCK"/>
</dbReference>
<protein>
    <recommendedName>
        <fullName evidence="2">CSD domain-containing protein</fullName>
    </recommendedName>
</protein>
<dbReference type="InterPro" id="IPR002059">
    <property type="entry name" value="CSP_DNA-bd"/>
</dbReference>
<accession>A0A7S0ERE0</accession>
<evidence type="ECO:0000259" key="2">
    <source>
        <dbReference type="PROSITE" id="PS51857"/>
    </source>
</evidence>
<dbReference type="SUPFAM" id="SSF50249">
    <property type="entry name" value="Nucleic acid-binding proteins"/>
    <property type="match status" value="1"/>
</dbReference>
<dbReference type="PANTHER" id="PTHR46565">
    <property type="entry name" value="COLD SHOCK DOMAIN PROTEIN 2"/>
    <property type="match status" value="1"/>
</dbReference>
<name>A0A7S0ERE0_9EUKA</name>
<dbReference type="InterPro" id="IPR011129">
    <property type="entry name" value="CSD"/>
</dbReference>
<reference evidence="3" key="1">
    <citation type="submission" date="2021-01" db="EMBL/GenBank/DDBJ databases">
        <authorList>
            <person name="Corre E."/>
            <person name="Pelletier E."/>
            <person name="Niang G."/>
            <person name="Scheremetjew M."/>
            <person name="Finn R."/>
            <person name="Kale V."/>
            <person name="Holt S."/>
            <person name="Cochrane G."/>
            <person name="Meng A."/>
            <person name="Brown T."/>
            <person name="Cohen L."/>
        </authorList>
    </citation>
    <scope>NUCLEOTIDE SEQUENCE</scope>
    <source>
        <strain evidence="3">CCMP1374</strain>
    </source>
</reference>
<organism evidence="3">
    <name type="scientific">Phaeocystis antarctica</name>
    <dbReference type="NCBI Taxonomy" id="33657"/>
    <lineage>
        <taxon>Eukaryota</taxon>
        <taxon>Haptista</taxon>
        <taxon>Haptophyta</taxon>
        <taxon>Prymnesiophyceae</taxon>
        <taxon>Phaeocystales</taxon>
        <taxon>Phaeocystaceae</taxon>
        <taxon>Phaeocystis</taxon>
    </lineage>
</organism>
<evidence type="ECO:0000256" key="1">
    <source>
        <dbReference type="SAM" id="MobiDB-lite"/>
    </source>
</evidence>
<dbReference type="EMBL" id="HBEP01019283">
    <property type="protein sequence ID" value="CAD8489615.1"/>
    <property type="molecule type" value="Transcribed_RNA"/>
</dbReference>
<dbReference type="PANTHER" id="PTHR46565:SF20">
    <property type="entry name" value="COLD SHOCK DOMAIN-CONTAINING PROTEIN 4"/>
    <property type="match status" value="1"/>
</dbReference>
<dbReference type="SMART" id="SM00357">
    <property type="entry name" value="CSP"/>
    <property type="match status" value="1"/>
</dbReference>
<dbReference type="PROSITE" id="PS51857">
    <property type="entry name" value="CSD_2"/>
    <property type="match status" value="1"/>
</dbReference>
<feature type="compositionally biased region" description="Basic and acidic residues" evidence="1">
    <location>
        <begin position="149"/>
        <end position="164"/>
    </location>
</feature>
<gene>
    <name evidence="3" type="ORF">PANT1444_LOCUS10800</name>
</gene>
<dbReference type="InterPro" id="IPR012340">
    <property type="entry name" value="NA-bd_OB-fold"/>
</dbReference>
<dbReference type="Gene3D" id="2.40.50.140">
    <property type="entry name" value="Nucleic acid-binding proteins"/>
    <property type="match status" value="1"/>
</dbReference>
<proteinExistence type="predicted"/>
<evidence type="ECO:0000313" key="3">
    <source>
        <dbReference type="EMBL" id="CAD8489615.1"/>
    </source>
</evidence>
<dbReference type="Pfam" id="PF00313">
    <property type="entry name" value="CSD"/>
    <property type="match status" value="1"/>
</dbReference>
<sequence>MAEDNAAQHTAIIKWFDRKKGFGFASPETGGDDIFVHQLNLGNNEEGKRPFLDEGDTIYYDIGDHNGRPTAINVKLPPGKGLGSPRRRTRGRNAKKELDDDAVKDGDAKVEKATEAATKGDAAPEGGSGPKPGGGRDGKTHRASNNRPRRNDKGVGGKEADKGGAAKSGGTKANAGGNADVKKAVVEAASTES</sequence>